<keyword evidence="3" id="KW-1185">Reference proteome</keyword>
<evidence type="ECO:0000256" key="1">
    <source>
        <dbReference type="SAM" id="MobiDB-lite"/>
    </source>
</evidence>
<feature type="region of interest" description="Disordered" evidence="1">
    <location>
        <begin position="1"/>
        <end position="36"/>
    </location>
</feature>
<gene>
    <name evidence="2" type="ORF">BREV_BREV_01401</name>
</gene>
<dbReference type="Proteomes" id="UP000289220">
    <property type="component" value="Unassembled WGS sequence"/>
</dbReference>
<organism evidence="2 3">
    <name type="scientific">Brevundimonas mediterranea</name>
    <dbReference type="NCBI Taxonomy" id="74329"/>
    <lineage>
        <taxon>Bacteria</taxon>
        <taxon>Pseudomonadati</taxon>
        <taxon>Pseudomonadota</taxon>
        <taxon>Alphaproteobacteria</taxon>
        <taxon>Caulobacterales</taxon>
        <taxon>Caulobacteraceae</taxon>
        <taxon>Brevundimonas</taxon>
    </lineage>
</organism>
<dbReference type="AlphaFoldDB" id="A0A7Z9C552"/>
<proteinExistence type="predicted"/>
<dbReference type="EMBL" id="UXHF01000022">
    <property type="protein sequence ID" value="VDC49755.1"/>
    <property type="molecule type" value="Genomic_DNA"/>
</dbReference>
<accession>A0A7Z9C552</accession>
<protein>
    <submittedName>
        <fullName evidence="2">Uncharacterized protein</fullName>
    </submittedName>
</protein>
<reference evidence="2 3" key="1">
    <citation type="submission" date="2018-11" db="EMBL/GenBank/DDBJ databases">
        <authorList>
            <person name="Peiro R."/>
            <person name="Begona"/>
            <person name="Cbmso G."/>
            <person name="Lopez M."/>
            <person name="Gonzalez S."/>
            <person name="Sacristan E."/>
            <person name="Castillo E."/>
        </authorList>
    </citation>
    <scope>NUCLEOTIDE SEQUENCE [LARGE SCALE GENOMIC DNA]</scope>
    <source>
        <strain evidence="2">Brev_genome</strain>
    </source>
</reference>
<sequence length="36" mass="3574">MAIKISILSETRNGQGRAVTTPPAGPAQVGDLPLGG</sequence>
<name>A0A7Z9C552_9CAUL</name>
<evidence type="ECO:0000313" key="2">
    <source>
        <dbReference type="EMBL" id="VDC49755.1"/>
    </source>
</evidence>
<evidence type="ECO:0000313" key="3">
    <source>
        <dbReference type="Proteomes" id="UP000289220"/>
    </source>
</evidence>
<comment type="caution">
    <text evidence="2">The sequence shown here is derived from an EMBL/GenBank/DDBJ whole genome shotgun (WGS) entry which is preliminary data.</text>
</comment>